<evidence type="ECO:0000313" key="25">
    <source>
        <dbReference type="Proteomes" id="UP000266426"/>
    </source>
</evidence>
<comment type="function">
    <text evidence="3 17">General (non sugar-specific) component of the phosphoenolpyruvate-dependent sugar phosphotransferase system (sugar PTS). This major carbohydrate active-transport system catalyzes the phosphorylation of incoming sugar substrates concomitantly with their translocation across the cell membrane. Enzyme I transfers the phosphoryl group from phosphoenolpyruvate (PEP) to the phosphoryl carrier protein (HPr).</text>
</comment>
<dbReference type="Gene3D" id="3.50.30.10">
    <property type="entry name" value="Phosphohistidine domain"/>
    <property type="match status" value="1"/>
</dbReference>
<dbReference type="GO" id="GO:0016301">
    <property type="term" value="F:kinase activity"/>
    <property type="evidence" value="ECO:0007669"/>
    <property type="project" value="UniProtKB-KW"/>
</dbReference>
<reference evidence="24 25" key="1">
    <citation type="journal article" date="2017" name="ISME J.">
        <title>Energy and carbon metabolisms in a deep terrestrial subsurface fluid microbial community.</title>
        <authorList>
            <person name="Momper L."/>
            <person name="Jungbluth S.P."/>
            <person name="Lee M.D."/>
            <person name="Amend J.P."/>
        </authorList>
    </citation>
    <scope>NUCLEOTIDE SEQUENCE [LARGE SCALE GENOMIC DNA]</scope>
    <source>
        <strain evidence="24">SURF_26</strain>
    </source>
</reference>
<accession>A0A3A4QZ65</accession>
<keyword evidence="11 17" id="KW-0808">Transferase</keyword>
<feature type="binding site" evidence="19">
    <location>
        <position position="490"/>
    </location>
    <ligand>
        <name>phosphoenolpyruvate</name>
        <dbReference type="ChEBI" id="CHEBI:58702"/>
    </ligand>
</feature>
<dbReference type="InterPro" id="IPR036618">
    <property type="entry name" value="PtsI_HPr-bd_sf"/>
</dbReference>
<feature type="binding site" evidence="19">
    <location>
        <begin position="479"/>
        <end position="480"/>
    </location>
    <ligand>
        <name>phosphoenolpyruvate</name>
        <dbReference type="ChEBI" id="CHEBI:58702"/>
    </ligand>
</feature>
<feature type="domain" description="PEP-utilising enzyme C-terminal" evidence="22">
    <location>
        <begin position="276"/>
        <end position="565"/>
    </location>
</feature>
<evidence type="ECO:0000256" key="20">
    <source>
        <dbReference type="PIRSR" id="PIRSR000732-3"/>
    </source>
</evidence>
<dbReference type="GO" id="GO:0005737">
    <property type="term" value="C:cytoplasm"/>
    <property type="evidence" value="ECO:0007669"/>
    <property type="project" value="UniProtKB-SubCell"/>
</dbReference>
<dbReference type="PANTHER" id="PTHR46244:SF3">
    <property type="entry name" value="PHOSPHOENOLPYRUVATE-PROTEIN PHOSPHOTRANSFERASE"/>
    <property type="match status" value="1"/>
</dbReference>
<comment type="caution">
    <text evidence="24">The sequence shown here is derived from an EMBL/GenBank/DDBJ whole genome shotgun (WGS) entry which is preliminary data.</text>
</comment>
<keyword evidence="10 17" id="KW-0762">Sugar transport</keyword>
<evidence type="ECO:0000256" key="4">
    <source>
        <dbReference type="ARBA" id="ARBA00004496"/>
    </source>
</evidence>
<evidence type="ECO:0000256" key="18">
    <source>
        <dbReference type="PIRSR" id="PIRSR000732-1"/>
    </source>
</evidence>
<dbReference type="InterPro" id="IPR006318">
    <property type="entry name" value="PTS_EI-like"/>
</dbReference>
<dbReference type="Pfam" id="PF00391">
    <property type="entry name" value="PEP-utilizers"/>
    <property type="match status" value="1"/>
</dbReference>
<evidence type="ECO:0000256" key="10">
    <source>
        <dbReference type="ARBA" id="ARBA00022597"/>
    </source>
</evidence>
<feature type="binding site" evidence="20">
    <location>
        <position position="480"/>
    </location>
    <ligand>
        <name>Mg(2+)</name>
        <dbReference type="ChEBI" id="CHEBI:18420"/>
    </ligand>
</feature>
<dbReference type="PRINTS" id="PR01736">
    <property type="entry name" value="PHPHTRNFRASE"/>
</dbReference>
<dbReference type="SUPFAM" id="SSF47831">
    <property type="entry name" value="Enzyme I of the PEP:sugar phosphotransferase system HPr-binding (sub)domain"/>
    <property type="match status" value="1"/>
</dbReference>
<feature type="domain" description="PEP-utilising enzyme mobile" evidence="21">
    <location>
        <begin position="178"/>
        <end position="250"/>
    </location>
</feature>
<feature type="binding site" evidence="19">
    <location>
        <position position="357"/>
    </location>
    <ligand>
        <name>phosphoenolpyruvate</name>
        <dbReference type="ChEBI" id="CHEBI:58702"/>
    </ligand>
</feature>
<comment type="cofactor">
    <cofactor evidence="2 17 20">
        <name>Mg(2+)</name>
        <dbReference type="ChEBI" id="CHEBI:18420"/>
    </cofactor>
</comment>
<evidence type="ECO:0000256" key="3">
    <source>
        <dbReference type="ARBA" id="ARBA00002728"/>
    </source>
</evidence>
<feature type="binding site" evidence="19">
    <location>
        <position position="321"/>
    </location>
    <ligand>
        <name>phosphoenolpyruvate</name>
        <dbReference type="ChEBI" id="CHEBI:58702"/>
    </ligand>
</feature>
<evidence type="ECO:0000256" key="14">
    <source>
        <dbReference type="ARBA" id="ARBA00022777"/>
    </source>
</evidence>
<comment type="similarity">
    <text evidence="5 17">Belongs to the PEP-utilizing enzyme family.</text>
</comment>
<name>A0A3A4QZ65_9BACT</name>
<evidence type="ECO:0000256" key="6">
    <source>
        <dbReference type="ARBA" id="ARBA00012232"/>
    </source>
</evidence>
<dbReference type="GO" id="GO:0009401">
    <property type="term" value="P:phosphoenolpyruvate-dependent sugar phosphotransferase system"/>
    <property type="evidence" value="ECO:0007669"/>
    <property type="project" value="UniProtKB-KW"/>
</dbReference>
<dbReference type="InterPro" id="IPR015813">
    <property type="entry name" value="Pyrv/PenolPyrv_kinase-like_dom"/>
</dbReference>
<comment type="catalytic activity">
    <reaction evidence="1 17">
        <text>L-histidyl-[protein] + phosphoenolpyruvate = N(pros)-phospho-L-histidyl-[protein] + pyruvate</text>
        <dbReference type="Rhea" id="RHEA:23880"/>
        <dbReference type="Rhea" id="RHEA-COMP:9745"/>
        <dbReference type="Rhea" id="RHEA-COMP:9746"/>
        <dbReference type="ChEBI" id="CHEBI:15361"/>
        <dbReference type="ChEBI" id="CHEBI:29979"/>
        <dbReference type="ChEBI" id="CHEBI:58702"/>
        <dbReference type="ChEBI" id="CHEBI:64837"/>
        <dbReference type="EC" id="2.7.3.9"/>
    </reaction>
</comment>
<evidence type="ECO:0000256" key="5">
    <source>
        <dbReference type="ARBA" id="ARBA00007837"/>
    </source>
</evidence>
<evidence type="ECO:0000256" key="17">
    <source>
        <dbReference type="PIRNR" id="PIRNR000732"/>
    </source>
</evidence>
<evidence type="ECO:0000313" key="24">
    <source>
        <dbReference type="EMBL" id="RJP58019.1"/>
    </source>
</evidence>
<keyword evidence="24" id="KW-0670">Pyruvate</keyword>
<dbReference type="InterPro" id="IPR008731">
    <property type="entry name" value="PTS_EIN"/>
</dbReference>
<dbReference type="PIRSF" id="PIRSF000732">
    <property type="entry name" value="PTS_enzyme_I"/>
    <property type="match status" value="1"/>
</dbReference>
<dbReference type="InterPro" id="IPR024692">
    <property type="entry name" value="PTS_EI"/>
</dbReference>
<dbReference type="PROSITE" id="PS00370">
    <property type="entry name" value="PEP_ENZYMES_PHOS_SITE"/>
    <property type="match status" value="1"/>
</dbReference>
<evidence type="ECO:0000256" key="15">
    <source>
        <dbReference type="ARBA" id="ARBA00022842"/>
    </source>
</evidence>
<evidence type="ECO:0000259" key="23">
    <source>
        <dbReference type="Pfam" id="PF05524"/>
    </source>
</evidence>
<dbReference type="AlphaFoldDB" id="A0A3A4QZ65"/>
<dbReference type="InterPro" id="IPR036637">
    <property type="entry name" value="Phosphohistidine_dom_sf"/>
</dbReference>
<evidence type="ECO:0000256" key="13">
    <source>
        <dbReference type="ARBA" id="ARBA00022723"/>
    </source>
</evidence>
<keyword evidence="12 17" id="KW-0598">Phosphotransferase system</keyword>
<evidence type="ECO:0000256" key="1">
    <source>
        <dbReference type="ARBA" id="ARBA00000683"/>
    </source>
</evidence>
<dbReference type="Gene3D" id="1.10.274.10">
    <property type="entry name" value="PtsI, HPr-binding domain"/>
    <property type="match status" value="1"/>
</dbReference>
<dbReference type="InterPro" id="IPR008279">
    <property type="entry name" value="PEP-util_enz_mobile_dom"/>
</dbReference>
<keyword evidence="8 17" id="KW-0813">Transport</keyword>
<evidence type="ECO:0000259" key="22">
    <source>
        <dbReference type="Pfam" id="PF02896"/>
    </source>
</evidence>
<sequence>MTRKKSQQSNSNDVKKKGSSGKEEVFYGIPVSPGFVIGKAFKFENDIVPAIPSYDIKQSQVPLEIARFETALIATRKQILDIQKKISEAMGTEHAEIFNAHLLVIEDRVLIEEVIKILEKELKNIEHVFLKVSEKYGEIFSRINDEYLRERASDIKDVTKRVLSNLMGQAQKDLSQLDEEVIVVAHDISPSDTALMHRDNVIGFATDIGGPTSHTAIMARTLDIPAVVGLHDASKQIKSDVTVIIDGNRGTLIVNPSKQTLERYGKEKTRLELYEEELAQLRTLPAQTQDGYCINIAANIEMPEDVPSVMAHGAQGIGLYRTEFFYMNRRDLPTEDEHYEAYFNVAKKIYPNYVIIRTVDLGGDKFLSQLDVPQEMNPYLGWRAIRFCLAQTDFFKVQLRAILRASSLGNIKMMYPMISGIGEVRKANALLEEVKQELSREGISYDPDMEVGAMIEVPSAALTADIIAKEVDFFSVGTNDLIQYSMAVDRVNERIAYLYEPSHPAILRLIKYVVDIAHKENIWVGVCGEMASEPALALMLIGLGIDELSCSSVCIPELKRTIRSVSYSDIRHMADSIFNLTDPREILNKANELIREKVPGFLQL</sequence>
<dbReference type="Pfam" id="PF02896">
    <property type="entry name" value="PEP-utilizers_C"/>
    <property type="match status" value="1"/>
</dbReference>
<dbReference type="NCBIfam" id="TIGR01417">
    <property type="entry name" value="PTS_I_fam"/>
    <property type="match status" value="1"/>
</dbReference>
<evidence type="ECO:0000256" key="11">
    <source>
        <dbReference type="ARBA" id="ARBA00022679"/>
    </source>
</evidence>
<evidence type="ECO:0000256" key="8">
    <source>
        <dbReference type="ARBA" id="ARBA00022448"/>
    </source>
</evidence>
<keyword evidence="13 17" id="KW-0479">Metal-binding</keyword>
<dbReference type="InterPro" id="IPR018274">
    <property type="entry name" value="PEP_util_AS"/>
</dbReference>
<dbReference type="InterPro" id="IPR000121">
    <property type="entry name" value="PEP_util_C"/>
</dbReference>
<gene>
    <name evidence="24" type="primary">ptsP</name>
    <name evidence="24" type="ORF">C4541_09070</name>
</gene>
<feature type="domain" description="Phosphotransferase system enzyme I N-terminal" evidence="23">
    <location>
        <begin position="28"/>
        <end position="151"/>
    </location>
</feature>
<dbReference type="GO" id="GO:0046872">
    <property type="term" value="F:metal ion binding"/>
    <property type="evidence" value="ECO:0007669"/>
    <property type="project" value="UniProtKB-KW"/>
</dbReference>
<feature type="binding site" evidence="20">
    <location>
        <position position="456"/>
    </location>
    <ligand>
        <name>Mg(2+)</name>
        <dbReference type="ChEBI" id="CHEBI:18420"/>
    </ligand>
</feature>
<evidence type="ECO:0000256" key="2">
    <source>
        <dbReference type="ARBA" id="ARBA00001946"/>
    </source>
</evidence>
<dbReference type="Pfam" id="PF05524">
    <property type="entry name" value="PEP-utilisers_N"/>
    <property type="match status" value="1"/>
</dbReference>
<feature type="active site" description="Tele-phosphohistidine intermediate" evidence="18">
    <location>
        <position position="214"/>
    </location>
</feature>
<proteinExistence type="inferred from homology"/>
<evidence type="ECO:0000256" key="16">
    <source>
        <dbReference type="ARBA" id="ARBA00033235"/>
    </source>
</evidence>
<evidence type="ECO:0000259" key="21">
    <source>
        <dbReference type="Pfam" id="PF00391"/>
    </source>
</evidence>
<dbReference type="InterPro" id="IPR023151">
    <property type="entry name" value="PEP_util_CS"/>
</dbReference>
<comment type="subcellular location">
    <subcellularLocation>
        <location evidence="4 17">Cytoplasm</location>
    </subcellularLocation>
</comment>
<dbReference type="EC" id="2.7.3.9" evidence="6 17"/>
<keyword evidence="15 17" id="KW-0460">Magnesium</keyword>
<organism evidence="24 25">
    <name type="scientific">Candidatus Auribacter fodinae</name>
    <dbReference type="NCBI Taxonomy" id="2093366"/>
    <lineage>
        <taxon>Bacteria</taxon>
        <taxon>Pseudomonadati</taxon>
        <taxon>Candidatus Auribacterota</taxon>
        <taxon>Candidatus Auribacteria</taxon>
        <taxon>Candidatus Auribacterales</taxon>
        <taxon>Candidatus Auribacteraceae</taxon>
        <taxon>Candidatus Auribacter</taxon>
    </lineage>
</organism>
<dbReference type="PROSITE" id="PS00742">
    <property type="entry name" value="PEP_ENZYMES_2"/>
    <property type="match status" value="1"/>
</dbReference>
<dbReference type="GO" id="GO:0008965">
    <property type="term" value="F:phosphoenolpyruvate-protein phosphotransferase activity"/>
    <property type="evidence" value="ECO:0007669"/>
    <property type="project" value="UniProtKB-EC"/>
</dbReference>
<dbReference type="Gene3D" id="3.20.20.60">
    <property type="entry name" value="Phosphoenolpyruvate-binding domains"/>
    <property type="match status" value="1"/>
</dbReference>
<dbReference type="EMBL" id="QZJZ01000072">
    <property type="protein sequence ID" value="RJP58019.1"/>
    <property type="molecule type" value="Genomic_DNA"/>
</dbReference>
<keyword evidence="9 17" id="KW-0963">Cytoplasm</keyword>
<evidence type="ECO:0000256" key="7">
    <source>
        <dbReference type="ARBA" id="ARBA00016544"/>
    </source>
</evidence>
<protein>
    <recommendedName>
        <fullName evidence="7 17">Phosphoenolpyruvate-protein phosphotransferase</fullName>
        <ecNumber evidence="6 17">2.7.3.9</ecNumber>
    </recommendedName>
    <alternativeName>
        <fullName evidence="16 17">Phosphotransferase system, enzyme I</fullName>
    </alternativeName>
</protein>
<dbReference type="SUPFAM" id="SSF51621">
    <property type="entry name" value="Phosphoenolpyruvate/pyruvate domain"/>
    <property type="match status" value="1"/>
</dbReference>
<evidence type="ECO:0000256" key="12">
    <source>
        <dbReference type="ARBA" id="ARBA00022683"/>
    </source>
</evidence>
<dbReference type="SUPFAM" id="SSF52009">
    <property type="entry name" value="Phosphohistidine domain"/>
    <property type="match status" value="1"/>
</dbReference>
<dbReference type="PANTHER" id="PTHR46244">
    <property type="entry name" value="PHOSPHOENOLPYRUVATE-PROTEIN PHOSPHOTRANSFERASE"/>
    <property type="match status" value="1"/>
</dbReference>
<evidence type="ECO:0000256" key="19">
    <source>
        <dbReference type="PIRSR" id="PIRSR000732-2"/>
    </source>
</evidence>
<dbReference type="Proteomes" id="UP000266426">
    <property type="component" value="Unassembled WGS sequence"/>
</dbReference>
<dbReference type="InterPro" id="IPR040442">
    <property type="entry name" value="Pyrv_kinase-like_dom_sf"/>
</dbReference>
<dbReference type="InterPro" id="IPR050499">
    <property type="entry name" value="PEP-utilizing_PTS_enzyme"/>
</dbReference>
<keyword evidence="14 17" id="KW-0418">Kinase</keyword>
<evidence type="ECO:0000256" key="9">
    <source>
        <dbReference type="ARBA" id="ARBA00022490"/>
    </source>
</evidence>
<feature type="active site" description="Proton donor" evidence="18">
    <location>
        <position position="527"/>
    </location>
</feature>